<dbReference type="Gene3D" id="2.120.10.30">
    <property type="entry name" value="TolB, C-terminal domain"/>
    <property type="match status" value="1"/>
</dbReference>
<sequence length="591" mass="63586">MTAKQATPYGSWSTPITTTLVTSSAISLAELAATPSSLIWVESRPEEAGRSALVYQKLGSDSKAEEVTPDQKWNVRTRVHEYGGASFALSGEDVVFSTVEGPVYKVSRKASGSWSEPVQVSPPSDVLRFANFHAHPTSPSLLLTVVEDHTNDKPSTVVNTLGLLDVSSPSPALHPIASGADFYSTPQWSPSGKYLSWIQWNHPDMPWEGSELWVAQVNRGADGKVVVEQAVLEGSARKIAGEKGNVESVSQARWALEEDTLVFLSDRTDFYELYRFEEGKNVELLLSEPTNSDVGSPDWTLGASTHAPLDTSTWISKAKDGNLRLINLSSKSSTVVPTPYAAITELRVISSTQLAVLASPPDAPALLAILAIDGSASTATPTIIKLSSSASVDKDYISVAEHISYPTRNDLEAYALYYPPLNKRHVGKEGELPPLVVKCHGGPTGSARQGLDWNTQFFTSRGFAVVDVNYGGSTGYGRDYRNRLAGQWGIVDVEDTIACVEHLISTGQVDKKRVAITGGSAGGYTVLAALCKGDVFGAGTSHYGISDLKMLADDTHKFESQYLFALLGGTPKEVPENYRGKVPSSSAFLLR</sequence>
<protein>
    <submittedName>
        <fullName evidence="2">Alpha/Beta hydrolase protein</fullName>
    </submittedName>
</protein>
<keyword evidence="3" id="KW-1185">Reference proteome</keyword>
<feature type="domain" description="Peptidase S9 prolyl oligopeptidase catalytic" evidence="1">
    <location>
        <begin position="451"/>
        <end position="580"/>
    </location>
</feature>
<dbReference type="Proteomes" id="UP000193467">
    <property type="component" value="Unassembled WGS sequence"/>
</dbReference>
<keyword evidence="2" id="KW-0378">Hydrolase</keyword>
<dbReference type="PANTHER" id="PTHR43056:SF5">
    <property type="entry name" value="PEPTIDASE S9 PROLYL OLIGOPEPTIDASE CATALYTIC DOMAIN-CONTAINING PROTEIN"/>
    <property type="match status" value="1"/>
</dbReference>
<dbReference type="InParanoid" id="A0A1Y2F136"/>
<dbReference type="SUPFAM" id="SSF53474">
    <property type="entry name" value="alpha/beta-Hydrolases"/>
    <property type="match status" value="1"/>
</dbReference>
<gene>
    <name evidence="2" type="ORF">BCR35DRAFT_305369</name>
</gene>
<comment type="caution">
    <text evidence="2">The sequence shown here is derived from an EMBL/GenBank/DDBJ whole genome shotgun (WGS) entry which is preliminary data.</text>
</comment>
<evidence type="ECO:0000313" key="3">
    <source>
        <dbReference type="Proteomes" id="UP000193467"/>
    </source>
</evidence>
<dbReference type="OrthoDB" id="43744at2759"/>
<dbReference type="SUPFAM" id="SSF82171">
    <property type="entry name" value="DPP6 N-terminal domain-like"/>
    <property type="match status" value="1"/>
</dbReference>
<dbReference type="AlphaFoldDB" id="A0A1Y2F136"/>
<dbReference type="InterPro" id="IPR011042">
    <property type="entry name" value="6-blade_b-propeller_TolB-like"/>
</dbReference>
<evidence type="ECO:0000313" key="2">
    <source>
        <dbReference type="EMBL" id="ORY77611.1"/>
    </source>
</evidence>
<dbReference type="GO" id="GO:0006508">
    <property type="term" value="P:proteolysis"/>
    <property type="evidence" value="ECO:0007669"/>
    <property type="project" value="InterPro"/>
</dbReference>
<accession>A0A1Y2F136</accession>
<dbReference type="Gene3D" id="3.40.50.1820">
    <property type="entry name" value="alpha/beta hydrolase"/>
    <property type="match status" value="1"/>
</dbReference>
<dbReference type="InterPro" id="IPR001375">
    <property type="entry name" value="Peptidase_S9_cat"/>
</dbReference>
<dbReference type="InterPro" id="IPR029058">
    <property type="entry name" value="AB_hydrolase_fold"/>
</dbReference>
<reference evidence="2 3" key="1">
    <citation type="submission" date="2016-07" db="EMBL/GenBank/DDBJ databases">
        <title>Pervasive Adenine N6-methylation of Active Genes in Fungi.</title>
        <authorList>
            <consortium name="DOE Joint Genome Institute"/>
            <person name="Mondo S.J."/>
            <person name="Dannebaum R.O."/>
            <person name="Kuo R.C."/>
            <person name="Labutti K."/>
            <person name="Haridas S."/>
            <person name="Kuo A."/>
            <person name="Salamov A."/>
            <person name="Ahrendt S.R."/>
            <person name="Lipzen A."/>
            <person name="Sullivan W."/>
            <person name="Andreopoulos W.B."/>
            <person name="Clum A."/>
            <person name="Lindquist E."/>
            <person name="Daum C."/>
            <person name="Ramamoorthy G.K."/>
            <person name="Gryganskyi A."/>
            <person name="Culley D."/>
            <person name="Magnuson J.K."/>
            <person name="James T.Y."/>
            <person name="O'Malley M.A."/>
            <person name="Stajich J.E."/>
            <person name="Spatafora J.W."/>
            <person name="Visel A."/>
            <person name="Grigoriev I.V."/>
        </authorList>
    </citation>
    <scope>NUCLEOTIDE SEQUENCE [LARGE SCALE GENOMIC DNA]</scope>
    <source>
        <strain evidence="2 3">62-1032</strain>
    </source>
</reference>
<dbReference type="InterPro" id="IPR050585">
    <property type="entry name" value="Xaa-Pro_dipeptidyl-ppase/CocE"/>
</dbReference>
<dbReference type="Pfam" id="PF00326">
    <property type="entry name" value="Peptidase_S9"/>
    <property type="match status" value="1"/>
</dbReference>
<proteinExistence type="predicted"/>
<dbReference type="EMBL" id="MCGR01000031">
    <property type="protein sequence ID" value="ORY77611.1"/>
    <property type="molecule type" value="Genomic_DNA"/>
</dbReference>
<dbReference type="PANTHER" id="PTHR43056">
    <property type="entry name" value="PEPTIDASE S9 PROLYL OLIGOPEPTIDASE"/>
    <property type="match status" value="1"/>
</dbReference>
<organism evidence="2 3">
    <name type="scientific">Leucosporidium creatinivorum</name>
    <dbReference type="NCBI Taxonomy" id="106004"/>
    <lineage>
        <taxon>Eukaryota</taxon>
        <taxon>Fungi</taxon>
        <taxon>Dikarya</taxon>
        <taxon>Basidiomycota</taxon>
        <taxon>Pucciniomycotina</taxon>
        <taxon>Microbotryomycetes</taxon>
        <taxon>Leucosporidiales</taxon>
        <taxon>Leucosporidium</taxon>
    </lineage>
</organism>
<evidence type="ECO:0000259" key="1">
    <source>
        <dbReference type="Pfam" id="PF00326"/>
    </source>
</evidence>
<dbReference type="GO" id="GO:0008236">
    <property type="term" value="F:serine-type peptidase activity"/>
    <property type="evidence" value="ECO:0007669"/>
    <property type="project" value="InterPro"/>
</dbReference>
<dbReference type="STRING" id="106004.A0A1Y2F136"/>
<name>A0A1Y2F136_9BASI</name>